<evidence type="ECO:0000313" key="3">
    <source>
        <dbReference type="Proteomes" id="UP000269396"/>
    </source>
</evidence>
<feature type="region of interest" description="Disordered" evidence="1">
    <location>
        <begin position="1"/>
        <end position="20"/>
    </location>
</feature>
<gene>
    <name evidence="2" type="ORF">SMTD_LOCUS11272</name>
</gene>
<organism evidence="2 3">
    <name type="scientific">Schistosoma mattheei</name>
    <dbReference type="NCBI Taxonomy" id="31246"/>
    <lineage>
        <taxon>Eukaryota</taxon>
        <taxon>Metazoa</taxon>
        <taxon>Spiralia</taxon>
        <taxon>Lophotrochozoa</taxon>
        <taxon>Platyhelminthes</taxon>
        <taxon>Trematoda</taxon>
        <taxon>Digenea</taxon>
        <taxon>Strigeidida</taxon>
        <taxon>Schistosomatoidea</taxon>
        <taxon>Schistosomatidae</taxon>
        <taxon>Schistosoma</taxon>
    </lineage>
</organism>
<dbReference type="AlphaFoldDB" id="A0A183PA86"/>
<reference evidence="2 3" key="1">
    <citation type="submission" date="2018-11" db="EMBL/GenBank/DDBJ databases">
        <authorList>
            <consortium name="Pathogen Informatics"/>
        </authorList>
    </citation>
    <scope>NUCLEOTIDE SEQUENCE [LARGE SCALE GENOMIC DNA]</scope>
    <source>
        <strain>Denwood</strain>
        <strain evidence="3">Zambia</strain>
    </source>
</reference>
<accession>A0A183PA86</accession>
<proteinExistence type="predicted"/>
<evidence type="ECO:0000256" key="1">
    <source>
        <dbReference type="SAM" id="MobiDB-lite"/>
    </source>
</evidence>
<dbReference type="Proteomes" id="UP000269396">
    <property type="component" value="Unassembled WGS sequence"/>
</dbReference>
<keyword evidence="3" id="KW-1185">Reference proteome</keyword>
<evidence type="ECO:0000313" key="2">
    <source>
        <dbReference type="EMBL" id="VDP57625.1"/>
    </source>
</evidence>
<protein>
    <submittedName>
        <fullName evidence="2">Uncharacterized protein</fullName>
    </submittedName>
</protein>
<sequence length="67" mass="7645">MPSVNRQDLTSQSKAVNTTFKEVGPHPSLMIWNLESEDNDRAKRHVHDQSIKPLIINLIRVGRGRLV</sequence>
<dbReference type="EMBL" id="UZAL01031315">
    <property type="protein sequence ID" value="VDP57625.1"/>
    <property type="molecule type" value="Genomic_DNA"/>
</dbReference>
<name>A0A183PA86_9TREM</name>